<evidence type="ECO:0000259" key="7">
    <source>
        <dbReference type="PROSITE" id="PS50950"/>
    </source>
</evidence>
<evidence type="ECO:0000256" key="1">
    <source>
        <dbReference type="ARBA" id="ARBA00022723"/>
    </source>
</evidence>
<dbReference type="InterPro" id="IPR006612">
    <property type="entry name" value="THAP_Znf"/>
</dbReference>
<dbReference type="SUPFAM" id="SSF57716">
    <property type="entry name" value="Glucocorticoid receptor-like (DNA-binding domain)"/>
    <property type="match status" value="1"/>
</dbReference>
<keyword evidence="3" id="KW-0862">Zinc</keyword>
<evidence type="ECO:0000256" key="3">
    <source>
        <dbReference type="ARBA" id="ARBA00022833"/>
    </source>
</evidence>
<organism evidence="8 9">
    <name type="scientific">Tegillarca granosa</name>
    <name type="common">Malaysian cockle</name>
    <name type="synonym">Anadara granosa</name>
    <dbReference type="NCBI Taxonomy" id="220873"/>
    <lineage>
        <taxon>Eukaryota</taxon>
        <taxon>Metazoa</taxon>
        <taxon>Spiralia</taxon>
        <taxon>Lophotrochozoa</taxon>
        <taxon>Mollusca</taxon>
        <taxon>Bivalvia</taxon>
        <taxon>Autobranchia</taxon>
        <taxon>Pteriomorphia</taxon>
        <taxon>Arcoida</taxon>
        <taxon>Arcoidea</taxon>
        <taxon>Arcidae</taxon>
        <taxon>Tegillarca</taxon>
    </lineage>
</organism>
<keyword evidence="2 5" id="KW-0863">Zinc-finger</keyword>
<evidence type="ECO:0000256" key="5">
    <source>
        <dbReference type="PROSITE-ProRule" id="PRU00309"/>
    </source>
</evidence>
<gene>
    <name evidence="8" type="ORF">KUTeg_019252</name>
</gene>
<sequence length="206" mass="24067">MVKTCFWGTCNSDTRHPDRIQNVAFIPFPKPKTNWEKCLRWVKACGRPHLQLNPANIDRHKFVCTKHFVSKDGPTEEFPDPLPADGSIVKKNRPHWRQRHALSQSRYNLANSSPLAVLSAAAEIKELQEKLKASEENLHHQKVLNQHLCLENSVLRLFEYYCSLKYETYVKLLQFLTSETVPKIQIKRKDIISMDIQEQLFLTLMR</sequence>
<evidence type="ECO:0000256" key="2">
    <source>
        <dbReference type="ARBA" id="ARBA00022771"/>
    </source>
</evidence>
<keyword evidence="4 5" id="KW-0238">DNA-binding</keyword>
<comment type="caution">
    <text evidence="8">The sequence shown here is derived from an EMBL/GenBank/DDBJ whole genome shotgun (WGS) entry which is preliminary data.</text>
</comment>
<proteinExistence type="predicted"/>
<feature type="domain" description="THAP-type" evidence="7">
    <location>
        <begin position="1"/>
        <end position="86"/>
    </location>
</feature>
<protein>
    <recommendedName>
        <fullName evidence="7">THAP-type domain-containing protein</fullName>
    </recommendedName>
</protein>
<evidence type="ECO:0000256" key="6">
    <source>
        <dbReference type="SAM" id="Coils"/>
    </source>
</evidence>
<dbReference type="Pfam" id="PF05485">
    <property type="entry name" value="THAP"/>
    <property type="match status" value="1"/>
</dbReference>
<name>A0ABQ9EBY4_TEGGR</name>
<keyword evidence="1" id="KW-0479">Metal-binding</keyword>
<evidence type="ECO:0000313" key="9">
    <source>
        <dbReference type="Proteomes" id="UP001217089"/>
    </source>
</evidence>
<feature type="coiled-coil region" evidence="6">
    <location>
        <begin position="117"/>
        <end position="144"/>
    </location>
</feature>
<evidence type="ECO:0000256" key="4">
    <source>
        <dbReference type="ARBA" id="ARBA00023125"/>
    </source>
</evidence>
<evidence type="ECO:0000313" key="8">
    <source>
        <dbReference type="EMBL" id="KAJ8302856.1"/>
    </source>
</evidence>
<keyword evidence="6" id="KW-0175">Coiled coil</keyword>
<keyword evidence="9" id="KW-1185">Reference proteome</keyword>
<dbReference type="PROSITE" id="PS50950">
    <property type="entry name" value="ZF_THAP"/>
    <property type="match status" value="1"/>
</dbReference>
<accession>A0ABQ9EBY4</accession>
<dbReference type="EMBL" id="JARBDR010000917">
    <property type="protein sequence ID" value="KAJ8302856.1"/>
    <property type="molecule type" value="Genomic_DNA"/>
</dbReference>
<dbReference type="Proteomes" id="UP001217089">
    <property type="component" value="Unassembled WGS sequence"/>
</dbReference>
<reference evidence="8 9" key="1">
    <citation type="submission" date="2022-12" db="EMBL/GenBank/DDBJ databases">
        <title>Chromosome-level genome of Tegillarca granosa.</title>
        <authorList>
            <person name="Kim J."/>
        </authorList>
    </citation>
    <scope>NUCLEOTIDE SEQUENCE [LARGE SCALE GENOMIC DNA]</scope>
    <source>
        <strain evidence="8">Teg-2019</strain>
        <tissue evidence="8">Adductor muscle</tissue>
    </source>
</reference>